<evidence type="ECO:0000256" key="1">
    <source>
        <dbReference type="SAM" id="MobiDB-lite"/>
    </source>
</evidence>
<dbReference type="AlphaFoldDB" id="A0A656AQZ3"/>
<dbReference type="Proteomes" id="UP000041770">
    <property type="component" value="Unassembled WGS sequence"/>
</dbReference>
<organism evidence="2 3">
    <name type="scientific">Vibrio cholerae</name>
    <dbReference type="NCBI Taxonomy" id="666"/>
    <lineage>
        <taxon>Bacteria</taxon>
        <taxon>Pseudomonadati</taxon>
        <taxon>Pseudomonadota</taxon>
        <taxon>Gammaproteobacteria</taxon>
        <taxon>Vibrionales</taxon>
        <taxon>Vibrionaceae</taxon>
        <taxon>Vibrio</taxon>
    </lineage>
</organism>
<feature type="compositionally biased region" description="Basic and acidic residues" evidence="1">
    <location>
        <begin position="26"/>
        <end position="36"/>
    </location>
</feature>
<accession>A0A656AQZ3</accession>
<gene>
    <name evidence="2" type="ORF">ERS013200_03771</name>
</gene>
<feature type="compositionally biased region" description="Polar residues" evidence="1">
    <location>
        <begin position="11"/>
        <end position="25"/>
    </location>
</feature>
<reference evidence="2 3" key="1">
    <citation type="submission" date="2015-07" db="EMBL/GenBank/DDBJ databases">
        <authorList>
            <consortium name="Pathogen Informatics"/>
        </authorList>
    </citation>
    <scope>NUCLEOTIDE SEQUENCE [LARGE SCALE GENOMIC DNA]</scope>
    <source>
        <strain evidence="2 3">A316</strain>
    </source>
</reference>
<sequence length="47" mass="5162">MLPAVHPKHNAANNARHLQSQNVSSRPDRQAPHKQDSQAPQASLTLL</sequence>
<feature type="compositionally biased region" description="Polar residues" evidence="1">
    <location>
        <begin position="37"/>
        <end position="47"/>
    </location>
</feature>
<proteinExistence type="predicted"/>
<dbReference type="EMBL" id="CWQY01000044">
    <property type="protein sequence ID" value="CSD28042.1"/>
    <property type="molecule type" value="Genomic_DNA"/>
</dbReference>
<evidence type="ECO:0000313" key="3">
    <source>
        <dbReference type="Proteomes" id="UP000041770"/>
    </source>
</evidence>
<evidence type="ECO:0000313" key="2">
    <source>
        <dbReference type="EMBL" id="CSD28042.1"/>
    </source>
</evidence>
<feature type="region of interest" description="Disordered" evidence="1">
    <location>
        <begin position="1"/>
        <end position="47"/>
    </location>
</feature>
<name>A0A656AQZ3_VIBCL</name>
<protein>
    <submittedName>
        <fullName evidence="2">Uncharacterized protein</fullName>
    </submittedName>
</protein>